<protein>
    <submittedName>
        <fullName evidence="1">Uncharacterized protein</fullName>
    </submittedName>
</protein>
<accession>A0ACB8FDN5</accession>
<proteinExistence type="predicted"/>
<dbReference type="Proteomes" id="UP000827872">
    <property type="component" value="Linkage Group LG09"/>
</dbReference>
<organism evidence="1 2">
    <name type="scientific">Sphaerodactylus townsendi</name>
    <dbReference type="NCBI Taxonomy" id="933632"/>
    <lineage>
        <taxon>Eukaryota</taxon>
        <taxon>Metazoa</taxon>
        <taxon>Chordata</taxon>
        <taxon>Craniata</taxon>
        <taxon>Vertebrata</taxon>
        <taxon>Euteleostomi</taxon>
        <taxon>Lepidosauria</taxon>
        <taxon>Squamata</taxon>
        <taxon>Bifurcata</taxon>
        <taxon>Gekkota</taxon>
        <taxon>Sphaerodactylidae</taxon>
        <taxon>Sphaerodactylus</taxon>
    </lineage>
</organism>
<evidence type="ECO:0000313" key="1">
    <source>
        <dbReference type="EMBL" id="KAH8003168.1"/>
    </source>
</evidence>
<evidence type="ECO:0000313" key="2">
    <source>
        <dbReference type="Proteomes" id="UP000827872"/>
    </source>
</evidence>
<sequence>MLIQGGRVCSEGSQSACVNEEAELGVFWVRVLGCKSCGCAGLRVGGEVEDETLKKMSDSSRTKGGNEPWRGRYYTLEEIQKNNHSQSTWIILHRRVYDLTKFLEEARLVPFSQYPHVA</sequence>
<keyword evidence="2" id="KW-1185">Reference proteome</keyword>
<gene>
    <name evidence="1" type="ORF">K3G42_013450</name>
</gene>
<name>A0ACB8FDN5_9SAUR</name>
<reference evidence="1" key="1">
    <citation type="submission" date="2021-08" db="EMBL/GenBank/DDBJ databases">
        <title>The first chromosome-level gecko genome reveals the dynamic sex chromosomes of Neotropical dwarf geckos (Sphaerodactylidae: Sphaerodactylus).</title>
        <authorList>
            <person name="Pinto B.J."/>
            <person name="Keating S.E."/>
            <person name="Gamble T."/>
        </authorList>
    </citation>
    <scope>NUCLEOTIDE SEQUENCE</scope>
    <source>
        <strain evidence="1">TG3544</strain>
    </source>
</reference>
<comment type="caution">
    <text evidence="1">The sequence shown here is derived from an EMBL/GenBank/DDBJ whole genome shotgun (WGS) entry which is preliminary data.</text>
</comment>
<dbReference type="EMBL" id="CM037622">
    <property type="protein sequence ID" value="KAH8003168.1"/>
    <property type="molecule type" value="Genomic_DNA"/>
</dbReference>